<name>A0AAW2ZGJ6_9EUKA</name>
<sequence>MQDQEQPNKRQRTHKELKDKVVEPTSEVQKLQKQISILHAENVMLKSKLKKAEEEVLHFKDTLCNEMSLIHEVVDKQLQEEAEGGGYNKFKDGEIKILQYRLYCQHRGLHAA</sequence>
<evidence type="ECO:0000313" key="4">
    <source>
        <dbReference type="Proteomes" id="UP001431209"/>
    </source>
</evidence>
<protein>
    <submittedName>
        <fullName evidence="3">Uncharacterized protein</fullName>
    </submittedName>
</protein>
<comment type="caution">
    <text evidence="3">The sequence shown here is derived from an EMBL/GenBank/DDBJ whole genome shotgun (WGS) entry which is preliminary data.</text>
</comment>
<accession>A0AAW2ZGJ6</accession>
<feature type="region of interest" description="Disordered" evidence="2">
    <location>
        <begin position="1"/>
        <end position="23"/>
    </location>
</feature>
<reference evidence="3 4" key="1">
    <citation type="submission" date="2024-03" db="EMBL/GenBank/DDBJ databases">
        <title>The Acrasis kona genome and developmental transcriptomes reveal deep origins of eukaryotic multicellular pathways.</title>
        <authorList>
            <person name="Sheikh S."/>
            <person name="Fu C.-J."/>
            <person name="Brown M.W."/>
            <person name="Baldauf S.L."/>
        </authorList>
    </citation>
    <scope>NUCLEOTIDE SEQUENCE [LARGE SCALE GENOMIC DNA]</scope>
    <source>
        <strain evidence="3 4">ATCC MYA-3509</strain>
    </source>
</reference>
<dbReference type="EMBL" id="JAOPGA020001448">
    <property type="protein sequence ID" value="KAL0488555.1"/>
    <property type="molecule type" value="Genomic_DNA"/>
</dbReference>
<keyword evidence="4" id="KW-1185">Reference proteome</keyword>
<proteinExistence type="predicted"/>
<dbReference type="Proteomes" id="UP001431209">
    <property type="component" value="Unassembled WGS sequence"/>
</dbReference>
<gene>
    <name evidence="3" type="ORF">AKO1_015779</name>
</gene>
<feature type="coiled-coil region" evidence="1">
    <location>
        <begin position="28"/>
        <end position="55"/>
    </location>
</feature>
<dbReference type="AlphaFoldDB" id="A0AAW2ZGJ6"/>
<evidence type="ECO:0000256" key="1">
    <source>
        <dbReference type="SAM" id="Coils"/>
    </source>
</evidence>
<evidence type="ECO:0000256" key="2">
    <source>
        <dbReference type="SAM" id="MobiDB-lite"/>
    </source>
</evidence>
<keyword evidence="1" id="KW-0175">Coiled coil</keyword>
<evidence type="ECO:0000313" key="3">
    <source>
        <dbReference type="EMBL" id="KAL0488555.1"/>
    </source>
</evidence>
<organism evidence="3 4">
    <name type="scientific">Acrasis kona</name>
    <dbReference type="NCBI Taxonomy" id="1008807"/>
    <lineage>
        <taxon>Eukaryota</taxon>
        <taxon>Discoba</taxon>
        <taxon>Heterolobosea</taxon>
        <taxon>Tetramitia</taxon>
        <taxon>Eutetramitia</taxon>
        <taxon>Acrasidae</taxon>
        <taxon>Acrasis</taxon>
    </lineage>
</organism>